<dbReference type="SMART" id="SM00854">
    <property type="entry name" value="PGA_cap"/>
    <property type="match status" value="1"/>
</dbReference>
<organism evidence="4 5">
    <name type="scientific">Streptococcus merionis</name>
    <dbReference type="NCBI Taxonomy" id="400065"/>
    <lineage>
        <taxon>Bacteria</taxon>
        <taxon>Bacillati</taxon>
        <taxon>Bacillota</taxon>
        <taxon>Bacilli</taxon>
        <taxon>Lactobacillales</taxon>
        <taxon>Streptococcaceae</taxon>
        <taxon>Streptococcus</taxon>
    </lineage>
</organism>
<name>A0A239SX57_9STRE</name>
<dbReference type="STRING" id="1123308.GCA_000380085_00803"/>
<keyword evidence="2" id="KW-0472">Membrane</keyword>
<evidence type="ECO:0000313" key="5">
    <source>
        <dbReference type="Proteomes" id="UP000215185"/>
    </source>
</evidence>
<evidence type="ECO:0000256" key="1">
    <source>
        <dbReference type="ARBA" id="ARBA00005662"/>
    </source>
</evidence>
<gene>
    <name evidence="4" type="primary">pgsA_1</name>
    <name evidence="4" type="ORF">SAMEA4412692_01633</name>
</gene>
<keyword evidence="2" id="KW-0812">Transmembrane</keyword>
<keyword evidence="5" id="KW-1185">Reference proteome</keyword>
<dbReference type="RefSeq" id="WP_018373371.1">
    <property type="nucleotide sequence ID" value="NZ_LT906439.1"/>
</dbReference>
<dbReference type="EMBL" id="LT906439">
    <property type="protein sequence ID" value="SNU89819.1"/>
    <property type="molecule type" value="Genomic_DNA"/>
</dbReference>
<dbReference type="InterPro" id="IPR052169">
    <property type="entry name" value="CW_Biosynth-Accessory"/>
</dbReference>
<dbReference type="OrthoDB" id="9810906at2"/>
<proteinExistence type="inferred from homology"/>
<protein>
    <submittedName>
        <fullName evidence="4">Enzyme of poly-gamma-glutamate biosynthesis</fullName>
    </submittedName>
</protein>
<evidence type="ECO:0000259" key="3">
    <source>
        <dbReference type="SMART" id="SM00854"/>
    </source>
</evidence>
<dbReference type="eggNOG" id="COG2843">
    <property type="taxonomic scope" value="Bacteria"/>
</dbReference>
<sequence length="417" mass="46858">MSDLRRQKRSRNESKLILLGLLTAFVLVGFTFLFHQWQKDSVRFRGHSETEKTTSVTETDEKKTARVMAHGDLLYHDIIYMSARQADGSYDFTNNFEYVKPWFDQADLVIGDFEGTISAELPLAGYPLFNAPAEVVTAIKAAGYDVMDLAHNHILDSYLSGLVSTARSFTDVGIDTVGVYPEGNRSSAPLLIKEVNGIKIAILAYAYGFNGMEGNLSAEEQANYLSNLDEAQMKKELEAAETAADVTIVMPQMGVEYSLEPTQEQVDLYHKMVEWGADVVFGGHPHVAEPSETVEKDGEQKLIIYSMGNFISNQRMETMEGVTNYQWTERGVLMDVTFEKKGDKTTIKTAKAHPTWVNRTPNGGYSPEGYELYNYQTLILEDFIQGGKHRDKLDANTQARIDTAYTEMNDLMGLHWE</sequence>
<accession>A0A239SX57</accession>
<dbReference type="KEGG" id="smen:SAMEA4412692_1633"/>
<reference evidence="4 5" key="1">
    <citation type="submission" date="2017-06" db="EMBL/GenBank/DDBJ databases">
        <authorList>
            <consortium name="Pathogen Informatics"/>
        </authorList>
    </citation>
    <scope>NUCLEOTIDE SEQUENCE [LARGE SCALE GENOMIC DNA]</scope>
    <source>
        <strain evidence="4 5">NCTC13788</strain>
    </source>
</reference>
<keyword evidence="2" id="KW-1133">Transmembrane helix</keyword>
<dbReference type="CDD" id="cd07381">
    <property type="entry name" value="MPP_CapA"/>
    <property type="match status" value="1"/>
</dbReference>
<dbReference type="SUPFAM" id="SSF56300">
    <property type="entry name" value="Metallo-dependent phosphatases"/>
    <property type="match status" value="1"/>
</dbReference>
<dbReference type="Proteomes" id="UP000215185">
    <property type="component" value="Chromosome 1"/>
</dbReference>
<feature type="transmembrane region" description="Helical" evidence="2">
    <location>
        <begin position="16"/>
        <end position="37"/>
    </location>
</feature>
<comment type="similarity">
    <text evidence="1">Belongs to the CapA family.</text>
</comment>
<evidence type="ECO:0000256" key="2">
    <source>
        <dbReference type="SAM" id="Phobius"/>
    </source>
</evidence>
<dbReference type="PANTHER" id="PTHR33393">
    <property type="entry name" value="POLYGLUTAMINE SYNTHESIS ACCESSORY PROTEIN RV0574C-RELATED"/>
    <property type="match status" value="1"/>
</dbReference>
<dbReference type="PANTHER" id="PTHR33393:SF12">
    <property type="entry name" value="CAPSULE BIOSYNTHESIS PROTEIN CAPA"/>
    <property type="match status" value="1"/>
</dbReference>
<dbReference type="AlphaFoldDB" id="A0A239SX57"/>
<feature type="domain" description="Capsule synthesis protein CapA" evidence="3">
    <location>
        <begin position="66"/>
        <end position="314"/>
    </location>
</feature>
<dbReference type="InterPro" id="IPR019079">
    <property type="entry name" value="Capsule_synth_CapA"/>
</dbReference>
<dbReference type="Gene3D" id="3.60.21.10">
    <property type="match status" value="1"/>
</dbReference>
<dbReference type="Pfam" id="PF09587">
    <property type="entry name" value="PGA_cap"/>
    <property type="match status" value="1"/>
</dbReference>
<dbReference type="InterPro" id="IPR029052">
    <property type="entry name" value="Metallo-depent_PP-like"/>
</dbReference>
<evidence type="ECO:0000313" key="4">
    <source>
        <dbReference type="EMBL" id="SNU89819.1"/>
    </source>
</evidence>